<dbReference type="Pfam" id="PF03109">
    <property type="entry name" value="ABC1"/>
    <property type="match status" value="1"/>
</dbReference>
<dbReference type="InterPro" id="IPR004147">
    <property type="entry name" value="ABC1_dom"/>
</dbReference>
<protein>
    <recommendedName>
        <fullName evidence="1">ABC1 atypical kinase-like domain-containing protein</fullName>
    </recommendedName>
</protein>
<reference evidence="2" key="1">
    <citation type="submission" date="2018-10" db="EMBL/GenBank/DDBJ databases">
        <title>Hidden diversity of soil giant viruses.</title>
        <authorList>
            <person name="Schulz F."/>
            <person name="Alteio L."/>
            <person name="Goudeau D."/>
            <person name="Ryan E.M."/>
            <person name="Malmstrom R.R."/>
            <person name="Blanchard J."/>
            <person name="Woyke T."/>
        </authorList>
    </citation>
    <scope>NUCLEOTIDE SEQUENCE</scope>
    <source>
        <strain evidence="2">EDV1</strain>
    </source>
</reference>
<evidence type="ECO:0000313" key="2">
    <source>
        <dbReference type="EMBL" id="AYV78076.1"/>
    </source>
</evidence>
<accession>A0A3G4ZT46</accession>
<dbReference type="Gene3D" id="1.10.510.10">
    <property type="entry name" value="Transferase(Phosphotransferase) domain 1"/>
    <property type="match status" value="1"/>
</dbReference>
<proteinExistence type="predicted"/>
<name>A0A3G4ZT46_9VIRU</name>
<sequence length="859" mass="99120">MAQISFEKFINELIDSIESTNTTIIDNITDQDMKYELSCIKPNLTYNKYFSLLKPKWDGVVERLATQQDSCDSLAQLLFFLKLLNPMNKSINLVDIQNLDPEKIKAMIGETLNSPEKKSHVQEMMLEALVDTMIKRGDDYTLNEDVVKTMTNLIKLIGSRSICWLWDILTYVFNKKYKHLIESKNKEELIKLIRGDIIYITNKLKSIEFTETNADYKTIIDQNISKLTAIHMISVEDELNRMIPEKLAALKKFFVKTISLYYNNLHPIVWAQILKEILINFIKELPTNEEEFFRFLSKHLLLNSGPFILKILQQVKPAMSKELLKKYNLAKLTYPVMSPKQYNLILNKVVTDWGMYTIDYDKSASVGHVFIVHRVDTNFKFVIKVAKPLSIAQSCWEYSLLNKVFPEGSCDQQFINKMLTATGEELYAPNEVKNIREANKIYTISYNEMFKDVKLDNKLTTVTVIENVIKPDCWFAFAMSVAPGIPISSVVEGEQSKLQQNTLFRATLHRCLDLLVYKFFINIVQYGFYHGDLHAGNIYFSYPKKQLTMIDFGAVGRLNIYDDSPVMKKLIDIIVMSVYSNYPDLLDTMTELINSKCEEDTKIDMKSAEYMKLRKEMERIKYTNIAYQKKDKELKEKYKKFIFSDEVINQENSKRYKDDTATISQDPIHYESPYTYIDLENKMKVKKVEILDNSEPLPYDFNTDMASKGTSFSQVLAMITEFYALSGVNIAIKFAEFYELLKAYLLILGVLSQTNYPSYRTPIMMKDLVFNKNNISKIIHIRAVYNMFTSYRTQSAIYDKAMAQLSTTGAISGTTESTIGSTLGSTLDNKLNSTLAIHDKTQPSGTIQNGSTRFRLVRS</sequence>
<feature type="domain" description="ABC1 atypical kinase-like" evidence="1">
    <location>
        <begin position="363"/>
        <end position="573"/>
    </location>
</feature>
<evidence type="ECO:0000259" key="1">
    <source>
        <dbReference type="Pfam" id="PF03109"/>
    </source>
</evidence>
<dbReference type="SUPFAM" id="SSF56112">
    <property type="entry name" value="Protein kinase-like (PK-like)"/>
    <property type="match status" value="1"/>
</dbReference>
<dbReference type="InterPro" id="IPR011009">
    <property type="entry name" value="Kinase-like_dom_sf"/>
</dbReference>
<gene>
    <name evidence="2" type="ORF">Edafosvirus4_60</name>
</gene>
<dbReference type="EMBL" id="MK072069">
    <property type="protein sequence ID" value="AYV78076.1"/>
    <property type="molecule type" value="Genomic_DNA"/>
</dbReference>
<organism evidence="2">
    <name type="scientific">Edafosvirus sp</name>
    <dbReference type="NCBI Taxonomy" id="2487765"/>
    <lineage>
        <taxon>Viruses</taxon>
        <taxon>Varidnaviria</taxon>
        <taxon>Bamfordvirae</taxon>
        <taxon>Nucleocytoviricota</taxon>
        <taxon>Megaviricetes</taxon>
        <taxon>Imitervirales</taxon>
        <taxon>Mimiviridae</taxon>
        <taxon>Klosneuvirinae</taxon>
    </lineage>
</organism>